<dbReference type="Pfam" id="PF00743">
    <property type="entry name" value="FMO-like"/>
    <property type="match status" value="1"/>
</dbReference>
<evidence type="ECO:0000313" key="35">
    <source>
        <dbReference type="Proteomes" id="UP000245802"/>
    </source>
</evidence>
<evidence type="ECO:0000256" key="19">
    <source>
        <dbReference type="ARBA" id="ARBA00023136"/>
    </source>
</evidence>
<keyword evidence="19" id="KW-0472">Membrane</keyword>
<accession>A0A2Z3H6K6</accession>
<dbReference type="GO" id="GO:0016174">
    <property type="term" value="F:NAD(P)H oxidase H2O2-forming activity"/>
    <property type="evidence" value="ECO:0007669"/>
    <property type="project" value="UniProtKB-EC"/>
</dbReference>
<evidence type="ECO:0000256" key="18">
    <source>
        <dbReference type="ARBA" id="ARBA00023098"/>
    </source>
</evidence>
<evidence type="ECO:0000256" key="17">
    <source>
        <dbReference type="ARBA" id="ARBA00023033"/>
    </source>
</evidence>
<dbReference type="Gene3D" id="3.50.50.60">
    <property type="entry name" value="FAD/NAD(P)-binding domain"/>
    <property type="match status" value="1"/>
</dbReference>
<dbReference type="PRINTS" id="PR00370">
    <property type="entry name" value="FMOXYGENASE"/>
</dbReference>
<dbReference type="InterPro" id="IPR036188">
    <property type="entry name" value="FAD/NAD-bd_sf"/>
</dbReference>
<comment type="cofactor">
    <cofactor evidence="1">
        <name>FAD</name>
        <dbReference type="ChEBI" id="CHEBI:57692"/>
    </cofactor>
</comment>
<dbReference type="EC" id="1.6.3.1" evidence="5"/>
<dbReference type="RefSeq" id="WP_029601144.1">
    <property type="nucleotide sequence ID" value="NZ_CP025958.1"/>
</dbReference>
<evidence type="ECO:0000256" key="32">
    <source>
        <dbReference type="ARBA" id="ARBA00049443"/>
    </source>
</evidence>
<dbReference type="PIRSF" id="PIRSF000332">
    <property type="entry name" value="FMO"/>
    <property type="match status" value="1"/>
</dbReference>
<evidence type="ECO:0000256" key="21">
    <source>
        <dbReference type="ARBA" id="ARBA00033213"/>
    </source>
</evidence>
<comment type="catalytic activity">
    <reaction evidence="31">
        <text>heptan-4-one + NADPH + O2 + H(+) = propyl butanoate + NADP(+) + H2O</text>
        <dbReference type="Rhea" id="RHEA:54852"/>
        <dbReference type="ChEBI" id="CHEBI:15377"/>
        <dbReference type="ChEBI" id="CHEBI:15378"/>
        <dbReference type="ChEBI" id="CHEBI:15379"/>
        <dbReference type="ChEBI" id="CHEBI:57783"/>
        <dbReference type="ChEBI" id="CHEBI:58349"/>
        <dbReference type="ChEBI" id="CHEBI:89484"/>
        <dbReference type="ChEBI" id="CHEBI:89719"/>
    </reaction>
    <physiologicalReaction direction="left-to-right" evidence="31">
        <dbReference type="Rhea" id="RHEA:54853"/>
    </physiologicalReaction>
</comment>
<keyword evidence="9" id="KW-0285">Flavoprotein</keyword>
<comment type="catalytic activity">
    <reaction evidence="27">
        <text>NADPH + O2 + H(+) = H2O2 + NADP(+)</text>
        <dbReference type="Rhea" id="RHEA:11260"/>
        <dbReference type="ChEBI" id="CHEBI:15378"/>
        <dbReference type="ChEBI" id="CHEBI:15379"/>
        <dbReference type="ChEBI" id="CHEBI:16240"/>
        <dbReference type="ChEBI" id="CHEBI:57783"/>
        <dbReference type="ChEBI" id="CHEBI:58349"/>
        <dbReference type="EC" id="1.6.3.1"/>
    </reaction>
    <physiologicalReaction direction="left-to-right" evidence="27">
        <dbReference type="Rhea" id="RHEA:11261"/>
    </physiologicalReaction>
</comment>
<keyword evidence="12" id="KW-0274">FAD</keyword>
<evidence type="ECO:0000256" key="16">
    <source>
        <dbReference type="ARBA" id="ARBA00023002"/>
    </source>
</evidence>
<keyword evidence="8" id="KW-0597">Phosphoprotein</keyword>
<dbReference type="InterPro" id="IPR020946">
    <property type="entry name" value="Flavin_mOase-like"/>
</dbReference>
<evidence type="ECO:0000256" key="27">
    <source>
        <dbReference type="ARBA" id="ARBA00047864"/>
    </source>
</evidence>
<keyword evidence="14" id="KW-0521">NADP</keyword>
<dbReference type="GO" id="GO:0050660">
    <property type="term" value="F:flavin adenine dinucleotide binding"/>
    <property type="evidence" value="ECO:0007669"/>
    <property type="project" value="InterPro"/>
</dbReference>
<evidence type="ECO:0000256" key="9">
    <source>
        <dbReference type="ARBA" id="ARBA00022630"/>
    </source>
</evidence>
<evidence type="ECO:0000256" key="28">
    <source>
        <dbReference type="ARBA" id="ARBA00047977"/>
    </source>
</evidence>
<evidence type="ECO:0000256" key="23">
    <source>
        <dbReference type="ARBA" id="ARBA00045722"/>
    </source>
</evidence>
<comment type="catalytic activity">
    <reaction evidence="28">
        <text>hexan-3-one + NADPH + O2 + H(+) = ethyl butanoate + NADP(+) + H2O</text>
        <dbReference type="Rhea" id="RHEA:54844"/>
        <dbReference type="ChEBI" id="CHEBI:15377"/>
        <dbReference type="ChEBI" id="CHEBI:15378"/>
        <dbReference type="ChEBI" id="CHEBI:15379"/>
        <dbReference type="ChEBI" id="CHEBI:57783"/>
        <dbReference type="ChEBI" id="CHEBI:58349"/>
        <dbReference type="ChEBI" id="CHEBI:88764"/>
        <dbReference type="ChEBI" id="CHEBI:89891"/>
    </reaction>
    <physiologicalReaction direction="left-to-right" evidence="28">
        <dbReference type="Rhea" id="RHEA:54845"/>
    </physiologicalReaction>
</comment>
<dbReference type="InterPro" id="IPR050346">
    <property type="entry name" value="FMO-like"/>
</dbReference>
<dbReference type="GO" id="GO:0004499">
    <property type="term" value="F:N,N-dimethylaniline monooxygenase activity"/>
    <property type="evidence" value="ECO:0007669"/>
    <property type="project" value="InterPro"/>
</dbReference>
<dbReference type="SUPFAM" id="SSF51905">
    <property type="entry name" value="FAD/NAD(P)-binding domain"/>
    <property type="match status" value="2"/>
</dbReference>
<evidence type="ECO:0000256" key="13">
    <source>
        <dbReference type="ARBA" id="ARBA00022848"/>
    </source>
</evidence>
<evidence type="ECO:0000256" key="10">
    <source>
        <dbReference type="ARBA" id="ARBA00022692"/>
    </source>
</evidence>
<evidence type="ECO:0000256" key="26">
    <source>
        <dbReference type="ARBA" id="ARBA00047855"/>
    </source>
</evidence>
<comment type="catalytic activity">
    <reaction evidence="24">
        <text>hexan-3-one + NADPH + O2 + H(+) = propyl propanoate + NADP(+) + H2O</text>
        <dbReference type="Rhea" id="RHEA:54848"/>
        <dbReference type="ChEBI" id="CHEBI:15377"/>
        <dbReference type="ChEBI" id="CHEBI:15378"/>
        <dbReference type="ChEBI" id="CHEBI:15379"/>
        <dbReference type="ChEBI" id="CHEBI:57783"/>
        <dbReference type="ChEBI" id="CHEBI:58349"/>
        <dbReference type="ChEBI" id="CHEBI:89828"/>
        <dbReference type="ChEBI" id="CHEBI:89891"/>
    </reaction>
    <physiologicalReaction direction="left-to-right" evidence="24">
        <dbReference type="Rhea" id="RHEA:54849"/>
    </physiologicalReaction>
</comment>
<evidence type="ECO:0000256" key="33">
    <source>
        <dbReference type="ARBA" id="ARBA00049475"/>
    </source>
</evidence>
<evidence type="ECO:0000256" key="2">
    <source>
        <dbReference type="ARBA" id="ARBA00004389"/>
    </source>
</evidence>
<keyword evidence="17 34" id="KW-0503">Monooxygenase</keyword>
<name>A0A2Z3H6K6_9BACT</name>
<evidence type="ECO:0000256" key="25">
    <source>
        <dbReference type="ARBA" id="ARBA00047574"/>
    </source>
</evidence>
<dbReference type="FunFam" id="3.50.50.60:FF:000159">
    <property type="entry name" value="Dimethylaniline monooxygenase [N-oxide-forming]"/>
    <property type="match status" value="1"/>
</dbReference>
<protein>
    <recommendedName>
        <fullName evidence="6">Flavin-containing monooxygenase 5</fullName>
        <ecNumber evidence="5">1.6.3.1</ecNumber>
    </recommendedName>
    <alternativeName>
        <fullName evidence="22">Dimethylaniline monooxygenase [N-oxide-forming] 5</fullName>
    </alternativeName>
    <alternativeName>
        <fullName evidence="20">Dimethylaniline oxidase 5</fullName>
    </alternativeName>
    <alternativeName>
        <fullName evidence="21">NADPH oxidase</fullName>
    </alternativeName>
</protein>
<keyword evidence="11" id="KW-0256">Endoplasmic reticulum</keyword>
<dbReference type="EMBL" id="CP025958">
    <property type="protein sequence ID" value="AWM39216.1"/>
    <property type="molecule type" value="Genomic_DNA"/>
</dbReference>
<evidence type="ECO:0000256" key="20">
    <source>
        <dbReference type="ARBA" id="ARBA00029728"/>
    </source>
</evidence>
<evidence type="ECO:0000256" key="24">
    <source>
        <dbReference type="ARBA" id="ARBA00047426"/>
    </source>
</evidence>
<comment type="subcellular location">
    <subcellularLocation>
        <location evidence="2">Endoplasmic reticulum membrane</location>
        <topology evidence="2">Single-pass membrane protein</topology>
    </subcellularLocation>
    <subcellularLocation>
        <location evidence="3">Microsome membrane</location>
    </subcellularLocation>
</comment>
<keyword evidence="16" id="KW-0560">Oxidoreductase</keyword>
<keyword evidence="35" id="KW-1185">Reference proteome</keyword>
<gene>
    <name evidence="34" type="ORF">C1280_21000</name>
</gene>
<evidence type="ECO:0000256" key="11">
    <source>
        <dbReference type="ARBA" id="ARBA00022824"/>
    </source>
</evidence>
<keyword evidence="18" id="KW-0443">Lipid metabolism</keyword>
<evidence type="ECO:0000256" key="12">
    <source>
        <dbReference type="ARBA" id="ARBA00022827"/>
    </source>
</evidence>
<dbReference type="KEGG" id="gog:C1280_21000"/>
<evidence type="ECO:0000313" key="34">
    <source>
        <dbReference type="EMBL" id="AWM39216.1"/>
    </source>
</evidence>
<evidence type="ECO:0000256" key="15">
    <source>
        <dbReference type="ARBA" id="ARBA00022989"/>
    </source>
</evidence>
<dbReference type="GO" id="GO:0050661">
    <property type="term" value="F:NADP binding"/>
    <property type="evidence" value="ECO:0007669"/>
    <property type="project" value="InterPro"/>
</dbReference>
<comment type="catalytic activity">
    <reaction evidence="32">
        <text>N,N-dimethylaniline + NADPH + O2 + H(+) = N,N-dimethylaniline N-oxide + NADP(+) + H2O</text>
        <dbReference type="Rhea" id="RHEA:24468"/>
        <dbReference type="ChEBI" id="CHEBI:15377"/>
        <dbReference type="ChEBI" id="CHEBI:15378"/>
        <dbReference type="ChEBI" id="CHEBI:15379"/>
        <dbReference type="ChEBI" id="CHEBI:16269"/>
        <dbReference type="ChEBI" id="CHEBI:17735"/>
        <dbReference type="ChEBI" id="CHEBI:57783"/>
        <dbReference type="ChEBI" id="CHEBI:58349"/>
        <dbReference type="EC" id="1.14.13.8"/>
    </reaction>
    <physiologicalReaction direction="left-to-right" evidence="32">
        <dbReference type="Rhea" id="RHEA:24469"/>
    </physiologicalReaction>
</comment>
<comment type="catalytic activity">
    <reaction evidence="29">
        <text>octan-3-one + NADPH + O2 + H(+) = ethyl hexanoate + NADP(+) + H2O</text>
        <dbReference type="Rhea" id="RHEA:54856"/>
        <dbReference type="ChEBI" id="CHEBI:15377"/>
        <dbReference type="ChEBI" id="CHEBI:15378"/>
        <dbReference type="ChEBI" id="CHEBI:15379"/>
        <dbReference type="ChEBI" id="CHEBI:57783"/>
        <dbReference type="ChEBI" id="CHEBI:58349"/>
        <dbReference type="ChEBI" id="CHEBI:80946"/>
        <dbReference type="ChEBI" id="CHEBI:86055"/>
    </reaction>
    <physiologicalReaction direction="left-to-right" evidence="29">
        <dbReference type="Rhea" id="RHEA:54857"/>
    </physiologicalReaction>
</comment>
<comment type="catalytic activity">
    <reaction evidence="33">
        <text>octan-3-one + NADPH + O2 + H(+) = pentyl propanoate + NADP(+) + H2O</text>
        <dbReference type="Rhea" id="RHEA:54840"/>
        <dbReference type="ChEBI" id="CHEBI:15377"/>
        <dbReference type="ChEBI" id="CHEBI:15378"/>
        <dbReference type="ChEBI" id="CHEBI:15379"/>
        <dbReference type="ChEBI" id="CHEBI:57783"/>
        <dbReference type="ChEBI" id="CHEBI:58349"/>
        <dbReference type="ChEBI" id="CHEBI:80946"/>
        <dbReference type="ChEBI" id="CHEBI:87373"/>
    </reaction>
    <physiologicalReaction direction="left-to-right" evidence="33">
        <dbReference type="Rhea" id="RHEA:54841"/>
    </physiologicalReaction>
</comment>
<keyword evidence="15" id="KW-1133">Transmembrane helix</keyword>
<comment type="catalytic activity">
    <reaction evidence="26">
        <text>sulcatone + NADPH + O2 + H(+) = 4-methylpent-3-en-1-yl acetate + NADP(+) + H2O</text>
        <dbReference type="Rhea" id="RHEA:54864"/>
        <dbReference type="ChEBI" id="CHEBI:15377"/>
        <dbReference type="ChEBI" id="CHEBI:15378"/>
        <dbReference type="ChEBI" id="CHEBI:15379"/>
        <dbReference type="ChEBI" id="CHEBI:16310"/>
        <dbReference type="ChEBI" id="CHEBI:57783"/>
        <dbReference type="ChEBI" id="CHEBI:58349"/>
        <dbReference type="ChEBI" id="CHEBI:138373"/>
    </reaction>
    <physiologicalReaction direction="left-to-right" evidence="26">
        <dbReference type="Rhea" id="RHEA:54865"/>
    </physiologicalReaction>
</comment>
<evidence type="ECO:0000256" key="4">
    <source>
        <dbReference type="ARBA" id="ARBA00009183"/>
    </source>
</evidence>
<proteinExistence type="inferred from homology"/>
<dbReference type="Proteomes" id="UP000245802">
    <property type="component" value="Chromosome"/>
</dbReference>
<dbReference type="InterPro" id="IPR000960">
    <property type="entry name" value="Flavin_mOase"/>
</dbReference>
<comment type="catalytic activity">
    <reaction evidence="30">
        <text>(2E)-geranial + NADPH + O2 + H(+) = (1E)-2,6-dimethylhepta-1,5-dien-1-yl formate + NADP(+) + H2O</text>
        <dbReference type="Rhea" id="RHEA:54860"/>
        <dbReference type="ChEBI" id="CHEBI:15377"/>
        <dbReference type="ChEBI" id="CHEBI:15378"/>
        <dbReference type="ChEBI" id="CHEBI:15379"/>
        <dbReference type="ChEBI" id="CHEBI:16980"/>
        <dbReference type="ChEBI" id="CHEBI:57783"/>
        <dbReference type="ChEBI" id="CHEBI:58349"/>
        <dbReference type="ChEBI" id="CHEBI:138375"/>
    </reaction>
    <physiologicalReaction direction="left-to-right" evidence="30">
        <dbReference type="Rhea" id="RHEA:54861"/>
    </physiologicalReaction>
</comment>
<reference evidence="34 35" key="1">
    <citation type="submission" date="2018-01" db="EMBL/GenBank/DDBJ databases">
        <title>G. obscuriglobus.</title>
        <authorList>
            <person name="Franke J."/>
            <person name="Blomberg W."/>
            <person name="Selmecki A."/>
        </authorList>
    </citation>
    <scope>NUCLEOTIDE SEQUENCE [LARGE SCALE GENOMIC DNA]</scope>
    <source>
        <strain evidence="34 35">DSM 5831</strain>
    </source>
</reference>
<sequence length="442" mass="50093">MRRVCVIGAGSSGIVAAKTFHERGVPFDCFEKGSNVGGLWRYENDSGASVAYRSLHINTSRAKMQFADFPMPRDYPDFPHHSQIARYFDAYVDHFGLRDRITFRTTVQRVEPLADGTFRVETTDATGRSESRAYTDVVVANGHHWHPRVPTFPGTFAGTALHAGRYRSPESFAGQRVLVLGVGNSGCDIACEVSRVADRTFLAMRHGVHLIPKYLFGRPLDKLVSPWMWRHLPLRLQQFIFGTALRVARGKLKRFHLPEPRHRILEEHPTISSDLLNLIGHGRVTVKPNIQEFTGAADGREVLFTDGTREPVDAIVYATGYDIRVPFLAPEVFEARDNEVRLYKLVVHPEHRGLYFIGLVQPWGAIMPLAEEQSKWVADLVEGKCALPTRDEMLTGIGRDREAMRRRYTASSRHTIQVDFYPYLDGLRKERRRGARETARAA</sequence>
<comment type="similarity">
    <text evidence="4">Belongs to the FMO family.</text>
</comment>
<organism evidence="34 35">
    <name type="scientific">Gemmata obscuriglobus</name>
    <dbReference type="NCBI Taxonomy" id="114"/>
    <lineage>
        <taxon>Bacteria</taxon>
        <taxon>Pseudomonadati</taxon>
        <taxon>Planctomycetota</taxon>
        <taxon>Planctomycetia</taxon>
        <taxon>Gemmatales</taxon>
        <taxon>Gemmataceae</taxon>
        <taxon>Gemmata</taxon>
    </lineage>
</organism>
<keyword evidence="13" id="KW-0492">Microsome</keyword>
<evidence type="ECO:0000256" key="8">
    <source>
        <dbReference type="ARBA" id="ARBA00022553"/>
    </source>
</evidence>
<evidence type="ECO:0000256" key="22">
    <source>
        <dbReference type="ARBA" id="ARBA00033301"/>
    </source>
</evidence>
<keyword evidence="10" id="KW-0812">Transmembrane</keyword>
<keyword evidence="7" id="KW-0488">Methylation</keyword>
<evidence type="ECO:0000256" key="14">
    <source>
        <dbReference type="ARBA" id="ARBA00022857"/>
    </source>
</evidence>
<comment type="catalytic activity">
    <reaction evidence="25">
        <text>heptan-2-one + NADPH + O2 + H(+) = pentyl acetate + NADP(+) + H2O</text>
        <dbReference type="Rhea" id="RHEA:54836"/>
        <dbReference type="ChEBI" id="CHEBI:5672"/>
        <dbReference type="ChEBI" id="CHEBI:15377"/>
        <dbReference type="ChEBI" id="CHEBI:15378"/>
        <dbReference type="ChEBI" id="CHEBI:15379"/>
        <dbReference type="ChEBI" id="CHEBI:57783"/>
        <dbReference type="ChEBI" id="CHEBI:58349"/>
        <dbReference type="ChEBI" id="CHEBI:87362"/>
    </reaction>
    <physiologicalReaction direction="left-to-right" evidence="25">
        <dbReference type="Rhea" id="RHEA:54837"/>
    </physiologicalReaction>
</comment>
<dbReference type="AlphaFoldDB" id="A0A2Z3H6K6"/>
<evidence type="ECO:0000256" key="1">
    <source>
        <dbReference type="ARBA" id="ARBA00001974"/>
    </source>
</evidence>
<evidence type="ECO:0000256" key="31">
    <source>
        <dbReference type="ARBA" id="ARBA00048990"/>
    </source>
</evidence>
<dbReference type="GO" id="GO:0006629">
    <property type="term" value="P:lipid metabolic process"/>
    <property type="evidence" value="ECO:0007669"/>
    <property type="project" value="UniProtKB-KW"/>
</dbReference>
<dbReference type="InterPro" id="IPR002257">
    <property type="entry name" value="Flavin_mOase_5"/>
</dbReference>
<evidence type="ECO:0000256" key="30">
    <source>
        <dbReference type="ARBA" id="ARBA00048989"/>
    </source>
</evidence>
<dbReference type="PANTHER" id="PTHR23023">
    <property type="entry name" value="DIMETHYLANILINE MONOOXYGENASE"/>
    <property type="match status" value="1"/>
</dbReference>
<evidence type="ECO:0000256" key="29">
    <source>
        <dbReference type="ARBA" id="ARBA00048459"/>
    </source>
</evidence>
<dbReference type="PRINTS" id="PR01125">
    <property type="entry name" value="FMOXYGENASE5"/>
</dbReference>
<evidence type="ECO:0000256" key="5">
    <source>
        <dbReference type="ARBA" id="ARBA00012698"/>
    </source>
</evidence>
<evidence type="ECO:0000256" key="7">
    <source>
        <dbReference type="ARBA" id="ARBA00022481"/>
    </source>
</evidence>
<evidence type="ECO:0000256" key="3">
    <source>
        <dbReference type="ARBA" id="ARBA00004524"/>
    </source>
</evidence>
<evidence type="ECO:0000256" key="6">
    <source>
        <dbReference type="ARBA" id="ARBA00019213"/>
    </source>
</evidence>
<dbReference type="OrthoDB" id="9778740at2"/>
<comment type="function">
    <text evidence="23">Acts as a Baeyer-Villiger monooxygenase on a broad range of substrates. Catalyzes the insertion of an oxygen atom into a carbon-carbon bond adjacent to a carbonyl, which converts ketones to esters. Active on diverse carbonyl compounds, whereas soft nucleophiles are mostly non- or poorly reactive. In contrast with other forms of FMO it is non- or poorly active on 'classical' substrates such as drugs, pesticides, and dietary components containing soft nucleophilic heteroatoms. Able to oxidize drug molecules bearing a carbonyl group on an aliphatic chain, such as nabumetone and pentoxifylline. Also, in the absence of substrates, shows slow but yet significant NADPH oxidase activity. Acts as a positive modulator of cholesterol biosynthesis as well as glucose homeostasis, promoting metabolic aging via pleiotropic effects.</text>
</comment>